<evidence type="ECO:0000256" key="1">
    <source>
        <dbReference type="ARBA" id="ARBA00007768"/>
    </source>
</evidence>
<name>A0A9W9JW48_9EURO</name>
<organism evidence="3 4">
    <name type="scientific">Penicillium angulare</name>
    <dbReference type="NCBI Taxonomy" id="116970"/>
    <lineage>
        <taxon>Eukaryota</taxon>
        <taxon>Fungi</taxon>
        <taxon>Dikarya</taxon>
        <taxon>Ascomycota</taxon>
        <taxon>Pezizomycotina</taxon>
        <taxon>Eurotiomycetes</taxon>
        <taxon>Eurotiomycetidae</taxon>
        <taxon>Eurotiales</taxon>
        <taxon>Aspergillaceae</taxon>
        <taxon>Penicillium</taxon>
    </lineage>
</organism>
<dbReference type="InterPro" id="IPR036822">
    <property type="entry name" value="CutC-like_dom_sf"/>
</dbReference>
<dbReference type="Gene3D" id="3.20.20.380">
    <property type="entry name" value="Copper homeostasis (CutC) domain"/>
    <property type="match status" value="1"/>
</dbReference>
<sequence length="252" mass="27509">MSLHDRKSRPLLEIACFNGTSAISAAKGGADRIELCHDYTSGGLSPNPSVLSQLKSQVSIPIYVMIRPHSEGFVYDKEDFETMKSTLVAMKNAGADGFVFGILNQRTPGVTSPNSWVDIEKNTELVRLAGEKPCTFHRAFDCIPEQYWGATLCEIAKCGFASILTSGGPSGNTALECIDELVRLFQELRRTEKCLPVGTVVPEIIVGGGVRSSNVRLLNERTSAPVFHSSALVNQTDEVDIHEVKKLRELIV</sequence>
<dbReference type="SUPFAM" id="SSF110395">
    <property type="entry name" value="CutC-like"/>
    <property type="match status" value="1"/>
</dbReference>
<dbReference type="GO" id="GO:0005507">
    <property type="term" value="F:copper ion binding"/>
    <property type="evidence" value="ECO:0007669"/>
    <property type="project" value="TreeGrafter"/>
</dbReference>
<proteinExistence type="inferred from homology"/>
<comment type="similarity">
    <text evidence="1">Belongs to the CutC family.</text>
</comment>
<dbReference type="EMBL" id="JAPQKH010000008">
    <property type="protein sequence ID" value="KAJ5083312.1"/>
    <property type="molecule type" value="Genomic_DNA"/>
</dbReference>
<reference evidence="3" key="1">
    <citation type="submission" date="2022-11" db="EMBL/GenBank/DDBJ databases">
        <authorList>
            <person name="Petersen C."/>
        </authorList>
    </citation>
    <scope>NUCLEOTIDE SEQUENCE</scope>
    <source>
        <strain evidence="3">IBT 30069</strain>
    </source>
</reference>
<evidence type="ECO:0000313" key="4">
    <source>
        <dbReference type="Proteomes" id="UP001149165"/>
    </source>
</evidence>
<gene>
    <name evidence="3" type="ORF">N7456_012739</name>
</gene>
<evidence type="ECO:0000256" key="2">
    <source>
        <dbReference type="ARBA" id="ARBA00019014"/>
    </source>
</evidence>
<dbReference type="PANTHER" id="PTHR12598">
    <property type="entry name" value="COPPER HOMEOSTASIS PROTEIN CUTC"/>
    <property type="match status" value="1"/>
</dbReference>
<dbReference type="PANTHER" id="PTHR12598:SF0">
    <property type="entry name" value="COPPER HOMEOSTASIS PROTEIN CUTC HOMOLOG"/>
    <property type="match status" value="1"/>
</dbReference>
<dbReference type="Proteomes" id="UP001149165">
    <property type="component" value="Unassembled WGS sequence"/>
</dbReference>
<comment type="caution">
    <text evidence="3">The sequence shown here is derived from an EMBL/GenBank/DDBJ whole genome shotgun (WGS) entry which is preliminary data.</text>
</comment>
<dbReference type="Pfam" id="PF03932">
    <property type="entry name" value="CutC"/>
    <property type="match status" value="1"/>
</dbReference>
<accession>A0A9W9JW48</accession>
<evidence type="ECO:0000313" key="3">
    <source>
        <dbReference type="EMBL" id="KAJ5083312.1"/>
    </source>
</evidence>
<protein>
    <recommendedName>
        <fullName evidence="2">Copper homeostasis protein cutC homolog</fullName>
    </recommendedName>
</protein>
<dbReference type="AlphaFoldDB" id="A0A9W9JW48"/>
<dbReference type="OrthoDB" id="7392499at2759"/>
<dbReference type="InterPro" id="IPR005627">
    <property type="entry name" value="CutC-like"/>
</dbReference>
<reference evidence="3" key="2">
    <citation type="journal article" date="2023" name="IMA Fungus">
        <title>Comparative genomic study of the Penicillium genus elucidates a diverse pangenome and 15 lateral gene transfer events.</title>
        <authorList>
            <person name="Petersen C."/>
            <person name="Sorensen T."/>
            <person name="Nielsen M.R."/>
            <person name="Sondergaard T.E."/>
            <person name="Sorensen J.L."/>
            <person name="Fitzpatrick D.A."/>
            <person name="Frisvad J.C."/>
            <person name="Nielsen K.L."/>
        </authorList>
    </citation>
    <scope>NUCLEOTIDE SEQUENCE</scope>
    <source>
        <strain evidence="3">IBT 30069</strain>
    </source>
</reference>
<keyword evidence="4" id="KW-1185">Reference proteome</keyword>